<dbReference type="InterPro" id="IPR014722">
    <property type="entry name" value="Rib_uL2_dom2"/>
</dbReference>
<evidence type="ECO:0000256" key="5">
    <source>
        <dbReference type="HAMAP-Rule" id="MF_00948"/>
    </source>
</evidence>
<dbReference type="CDD" id="cd06091">
    <property type="entry name" value="KOW_NusG"/>
    <property type="match status" value="1"/>
</dbReference>
<dbReference type="Proteomes" id="UP000245872">
    <property type="component" value="Chromosome"/>
</dbReference>
<dbReference type="GO" id="GO:0006353">
    <property type="term" value="P:DNA-templated transcription termination"/>
    <property type="evidence" value="ECO:0007669"/>
    <property type="project" value="UniProtKB-UniRule"/>
</dbReference>
<evidence type="ECO:0000313" key="10">
    <source>
        <dbReference type="Proteomes" id="UP000245872"/>
    </source>
</evidence>
<dbReference type="InterPro" id="IPR008991">
    <property type="entry name" value="Translation_prot_SH3-like_sf"/>
</dbReference>
<dbReference type="AlphaFoldDB" id="A0A2Z3LG57"/>
<dbReference type="SUPFAM" id="SSF82679">
    <property type="entry name" value="N-utilization substance G protein NusG, N-terminal domain"/>
    <property type="match status" value="1"/>
</dbReference>
<dbReference type="InterPro" id="IPR001062">
    <property type="entry name" value="Transcrpt_antiterm_NusG"/>
</dbReference>
<dbReference type="InterPro" id="IPR043425">
    <property type="entry name" value="NusG-like"/>
</dbReference>
<name>A0A2Z3LG57_9BACT</name>
<evidence type="ECO:0000256" key="1">
    <source>
        <dbReference type="ARBA" id="ARBA00022472"/>
    </source>
</evidence>
<dbReference type="HAMAP" id="MF_00948">
    <property type="entry name" value="NusG"/>
    <property type="match status" value="1"/>
</dbReference>
<dbReference type="SUPFAM" id="SSF50104">
    <property type="entry name" value="Translation proteins SH3-like domain"/>
    <property type="match status" value="1"/>
</dbReference>
<dbReference type="NCBIfam" id="TIGR00922">
    <property type="entry name" value="nusG"/>
    <property type="match status" value="1"/>
</dbReference>
<evidence type="ECO:0000256" key="6">
    <source>
        <dbReference type="NCBIfam" id="TIGR00922"/>
    </source>
</evidence>
<dbReference type="Gene3D" id="3.30.70.940">
    <property type="entry name" value="NusG, N-terminal domain"/>
    <property type="match status" value="1"/>
</dbReference>
<dbReference type="Pfam" id="PF02357">
    <property type="entry name" value="NusG"/>
    <property type="match status" value="1"/>
</dbReference>
<sequence length="188" mass="21476">MDTLQWYVLKVISKQEEKIKSSLQVELLKEGLQHRVGEVFIPYEKVYEIRAGKKTIKNRNKCPGYIFLQADLSNSLFLLMQLLRRIRGILGFLGVEGWKATDAPLPLSQVEVDRFIGKASESDPVDVKLATIFMVGEVVEIIDGPFVGFSGEIEEIFEEKKTLNVVVKIFDERSTPVELRYTQVKKLL</sequence>
<dbReference type="PANTHER" id="PTHR30265">
    <property type="entry name" value="RHO-INTERACTING TRANSCRIPTION TERMINATION FACTOR NUSG"/>
    <property type="match status" value="1"/>
</dbReference>
<dbReference type="RefSeq" id="WP_109996830.1">
    <property type="nucleotide sequence ID" value="NZ_CP029619.1"/>
</dbReference>
<dbReference type="OrthoDB" id="9809075at2"/>
<organism evidence="9 10">
    <name type="scientific">Candidatus Cardinium hertigii</name>
    <dbReference type="NCBI Taxonomy" id="247481"/>
    <lineage>
        <taxon>Bacteria</taxon>
        <taxon>Pseudomonadati</taxon>
        <taxon>Bacteroidota</taxon>
        <taxon>Cytophagia</taxon>
        <taxon>Cytophagales</taxon>
        <taxon>Amoebophilaceae</taxon>
        <taxon>Candidatus Cardinium</taxon>
    </lineage>
</organism>
<dbReference type="CDD" id="cd09891">
    <property type="entry name" value="NGN_Bact_1"/>
    <property type="match status" value="1"/>
</dbReference>
<feature type="domain" description="NusG-like N-terminal" evidence="7">
    <location>
        <begin position="3"/>
        <end position="119"/>
    </location>
</feature>
<proteinExistence type="inferred from homology"/>
<gene>
    <name evidence="5 9" type="primary">nusG</name>
    <name evidence="9" type="ORF">DK880_00026</name>
</gene>
<keyword evidence="3 5" id="KW-0805">Transcription regulation</keyword>
<evidence type="ECO:0000256" key="4">
    <source>
        <dbReference type="ARBA" id="ARBA00023163"/>
    </source>
</evidence>
<feature type="domain" description="KOW" evidence="8">
    <location>
        <begin position="132"/>
        <end position="159"/>
    </location>
</feature>
<comment type="function">
    <text evidence="5">Participates in transcription elongation, termination and antitermination.</text>
</comment>
<dbReference type="SMART" id="SM00738">
    <property type="entry name" value="NGN"/>
    <property type="match status" value="1"/>
</dbReference>
<dbReference type="InterPro" id="IPR006645">
    <property type="entry name" value="NGN-like_dom"/>
</dbReference>
<protein>
    <recommendedName>
        <fullName evidence="5 6">Transcription termination/antitermination protein NusG</fullName>
    </recommendedName>
</protein>
<dbReference type="KEGG" id="cher:DK880_00026"/>
<dbReference type="Gene3D" id="2.30.30.30">
    <property type="match status" value="1"/>
</dbReference>
<dbReference type="PANTHER" id="PTHR30265:SF2">
    <property type="entry name" value="TRANSCRIPTION TERMINATION_ANTITERMINATION PROTEIN NUSG"/>
    <property type="match status" value="1"/>
</dbReference>
<dbReference type="GO" id="GO:0031564">
    <property type="term" value="P:transcription antitermination"/>
    <property type="evidence" value="ECO:0007669"/>
    <property type="project" value="UniProtKB-UniRule"/>
</dbReference>
<evidence type="ECO:0000256" key="2">
    <source>
        <dbReference type="ARBA" id="ARBA00022814"/>
    </source>
</evidence>
<dbReference type="GO" id="GO:0032784">
    <property type="term" value="P:regulation of DNA-templated transcription elongation"/>
    <property type="evidence" value="ECO:0007669"/>
    <property type="project" value="InterPro"/>
</dbReference>
<keyword evidence="10" id="KW-1185">Reference proteome</keyword>
<keyword evidence="2 5" id="KW-0889">Transcription antitermination</keyword>
<dbReference type="InterPro" id="IPR036735">
    <property type="entry name" value="NGN_dom_sf"/>
</dbReference>
<dbReference type="GO" id="GO:0006354">
    <property type="term" value="P:DNA-templated transcription elongation"/>
    <property type="evidence" value="ECO:0007669"/>
    <property type="project" value="UniProtKB-UniRule"/>
</dbReference>
<dbReference type="GO" id="GO:0005829">
    <property type="term" value="C:cytosol"/>
    <property type="evidence" value="ECO:0007669"/>
    <property type="project" value="TreeGrafter"/>
</dbReference>
<evidence type="ECO:0000259" key="7">
    <source>
        <dbReference type="SMART" id="SM00738"/>
    </source>
</evidence>
<comment type="similarity">
    <text evidence="5">Belongs to the NusG family.</text>
</comment>
<dbReference type="InterPro" id="IPR005824">
    <property type="entry name" value="KOW"/>
</dbReference>
<reference evidence="9 10" key="1">
    <citation type="submission" date="2018-05" db="EMBL/GenBank/DDBJ databases">
        <title>Candidatus Cardinium hertigii Genome Assembly.</title>
        <authorList>
            <person name="Showmaker K.C."/>
            <person name="Walden K.O."/>
            <person name="Fields C.J."/>
            <person name="Lambert K.N."/>
            <person name="Hudson M.E."/>
        </authorList>
    </citation>
    <scope>NUCLEOTIDE SEQUENCE [LARGE SCALE GENOMIC DNA]</scope>
    <source>
        <strain evidence="10">cHgTN10</strain>
    </source>
</reference>
<evidence type="ECO:0000259" key="8">
    <source>
        <dbReference type="SMART" id="SM00739"/>
    </source>
</evidence>
<keyword evidence="1 5" id="KW-0806">Transcription termination</keyword>
<accession>A0A2Z3LG57</accession>
<evidence type="ECO:0000313" key="9">
    <source>
        <dbReference type="EMBL" id="AWN81364.1"/>
    </source>
</evidence>
<dbReference type="SMART" id="SM00739">
    <property type="entry name" value="KOW"/>
    <property type="match status" value="1"/>
</dbReference>
<dbReference type="Pfam" id="PF00467">
    <property type="entry name" value="KOW"/>
    <property type="match status" value="1"/>
</dbReference>
<keyword evidence="4 5" id="KW-0804">Transcription</keyword>
<evidence type="ECO:0000256" key="3">
    <source>
        <dbReference type="ARBA" id="ARBA00023015"/>
    </source>
</evidence>
<dbReference type="EMBL" id="CP029619">
    <property type="protein sequence ID" value="AWN81364.1"/>
    <property type="molecule type" value="Genomic_DNA"/>
</dbReference>
<dbReference type="InterPro" id="IPR047050">
    <property type="entry name" value="NGN"/>
</dbReference>